<dbReference type="Pfam" id="PF02894">
    <property type="entry name" value="GFO_IDH_MocA_C"/>
    <property type="match status" value="1"/>
</dbReference>
<accession>A0ABT4UGH4</accession>
<protein>
    <submittedName>
        <fullName evidence="3">Gfo/Idh/MocA family oxidoreductase</fullName>
    </submittedName>
</protein>
<dbReference type="InterPro" id="IPR000683">
    <property type="entry name" value="Gfo/Idh/MocA-like_OxRdtase_N"/>
</dbReference>
<dbReference type="InterPro" id="IPR004104">
    <property type="entry name" value="Gfo/Idh/MocA-like_OxRdtase_C"/>
</dbReference>
<dbReference type="SUPFAM" id="SSF51735">
    <property type="entry name" value="NAD(P)-binding Rossmann-fold domains"/>
    <property type="match status" value="1"/>
</dbReference>
<organism evidence="3 4">
    <name type="scientific">Polluticaenibacter yanchengensis</name>
    <dbReference type="NCBI Taxonomy" id="3014562"/>
    <lineage>
        <taxon>Bacteria</taxon>
        <taxon>Pseudomonadati</taxon>
        <taxon>Bacteroidota</taxon>
        <taxon>Chitinophagia</taxon>
        <taxon>Chitinophagales</taxon>
        <taxon>Chitinophagaceae</taxon>
        <taxon>Polluticaenibacter</taxon>
    </lineage>
</organism>
<dbReference type="Gene3D" id="3.40.50.720">
    <property type="entry name" value="NAD(P)-binding Rossmann-like Domain"/>
    <property type="match status" value="1"/>
</dbReference>
<dbReference type="SUPFAM" id="SSF55347">
    <property type="entry name" value="Glyceraldehyde-3-phosphate dehydrogenase-like, C-terminal domain"/>
    <property type="match status" value="1"/>
</dbReference>
<dbReference type="Pfam" id="PF01408">
    <property type="entry name" value="GFO_IDH_MocA"/>
    <property type="match status" value="1"/>
</dbReference>
<name>A0ABT4UGH4_9BACT</name>
<dbReference type="InterPro" id="IPR052515">
    <property type="entry name" value="Gfo/Idh/MocA_Oxidoreductase"/>
</dbReference>
<evidence type="ECO:0000259" key="2">
    <source>
        <dbReference type="Pfam" id="PF02894"/>
    </source>
</evidence>
<dbReference type="PANTHER" id="PTHR43249">
    <property type="entry name" value="UDP-N-ACETYL-2-AMINO-2-DEOXY-D-GLUCURONATE OXIDASE"/>
    <property type="match status" value="1"/>
</dbReference>
<evidence type="ECO:0000313" key="4">
    <source>
        <dbReference type="Proteomes" id="UP001210231"/>
    </source>
</evidence>
<dbReference type="RefSeq" id="WP_407029620.1">
    <property type="nucleotide sequence ID" value="NZ_JAQGEF010000001.1"/>
</dbReference>
<feature type="domain" description="Gfo/Idh/MocA-like oxidoreductase C-terminal" evidence="2">
    <location>
        <begin position="150"/>
        <end position="355"/>
    </location>
</feature>
<dbReference type="Proteomes" id="UP001210231">
    <property type="component" value="Unassembled WGS sequence"/>
</dbReference>
<proteinExistence type="predicted"/>
<sequence>MENNNFVALPYAVENGHGKQILIIGAGSIVTDAHLPAYKLANFKVAAIFDIHYEKALQVAEQFQIPKVCRTIEELIALHTHTSIFDIAVPGNAIAGILEKLPNRSYALIQKPMGENLQEAKEILRITQTKSLVCGVNFQLRYAPYVDYARKLINNNIIGDICSFNINIDVYTPWHTWSFLNNIPRVEILYHSIHYVDLIRSFLGNPTKAYAKSTKHFLAEHLASVRTNMILDYGEWIAANIITQHSNRYGLDKQDASITIEGTKGIIKMRLGSLMNYPEGVADKFEYAIWKEDGPIVWQQVDIEGSWFPHAFIGSMLQLMKTMNKTIERPNNSVQDCIYTMATVEAAYKSSNEGGKHLEI</sequence>
<keyword evidence="4" id="KW-1185">Reference proteome</keyword>
<dbReference type="InterPro" id="IPR036291">
    <property type="entry name" value="NAD(P)-bd_dom_sf"/>
</dbReference>
<comment type="caution">
    <text evidence="3">The sequence shown here is derived from an EMBL/GenBank/DDBJ whole genome shotgun (WGS) entry which is preliminary data.</text>
</comment>
<evidence type="ECO:0000259" key="1">
    <source>
        <dbReference type="Pfam" id="PF01408"/>
    </source>
</evidence>
<feature type="domain" description="Gfo/Idh/MocA-like oxidoreductase N-terminal" evidence="1">
    <location>
        <begin position="20"/>
        <end position="138"/>
    </location>
</feature>
<evidence type="ECO:0000313" key="3">
    <source>
        <dbReference type="EMBL" id="MDA3613288.1"/>
    </source>
</evidence>
<gene>
    <name evidence="3" type="ORF">O3P16_00600</name>
</gene>
<dbReference type="Gene3D" id="3.30.360.10">
    <property type="entry name" value="Dihydrodipicolinate Reductase, domain 2"/>
    <property type="match status" value="1"/>
</dbReference>
<dbReference type="PANTHER" id="PTHR43249:SF1">
    <property type="entry name" value="D-GLUCOSIDE 3-DEHYDROGENASE"/>
    <property type="match status" value="1"/>
</dbReference>
<dbReference type="EMBL" id="JAQGEF010000001">
    <property type="protein sequence ID" value="MDA3613288.1"/>
    <property type="molecule type" value="Genomic_DNA"/>
</dbReference>
<reference evidence="3 4" key="1">
    <citation type="submission" date="2022-12" db="EMBL/GenBank/DDBJ databases">
        <title>Chitinophagaceae gen. sp. nov., a new member of the family Chitinophagaceae, isolated from soil in a chemical factory.</title>
        <authorList>
            <person name="Ke Z."/>
        </authorList>
    </citation>
    <scope>NUCLEOTIDE SEQUENCE [LARGE SCALE GENOMIC DNA]</scope>
    <source>
        <strain evidence="3 4">LY-5</strain>
    </source>
</reference>